<feature type="transmembrane region" description="Helical" evidence="7">
    <location>
        <begin position="157"/>
        <end position="177"/>
    </location>
</feature>
<keyword evidence="3" id="KW-1003">Cell membrane</keyword>
<gene>
    <name evidence="8" type="ORF">F3Y22_tig00112738pilonHSYRG01158</name>
</gene>
<evidence type="ECO:0000256" key="1">
    <source>
        <dbReference type="ARBA" id="ARBA00004651"/>
    </source>
</evidence>
<evidence type="ECO:0000256" key="6">
    <source>
        <dbReference type="ARBA" id="ARBA00023136"/>
    </source>
</evidence>
<comment type="similarity">
    <text evidence="2">Belongs to the TMEM8 family.</text>
</comment>
<feature type="transmembrane region" description="Helical" evidence="7">
    <location>
        <begin position="213"/>
        <end position="230"/>
    </location>
</feature>
<organism evidence="8 9">
    <name type="scientific">Hibiscus syriacus</name>
    <name type="common">Rose of Sharon</name>
    <dbReference type="NCBI Taxonomy" id="106335"/>
    <lineage>
        <taxon>Eukaryota</taxon>
        <taxon>Viridiplantae</taxon>
        <taxon>Streptophyta</taxon>
        <taxon>Embryophyta</taxon>
        <taxon>Tracheophyta</taxon>
        <taxon>Spermatophyta</taxon>
        <taxon>Magnoliopsida</taxon>
        <taxon>eudicotyledons</taxon>
        <taxon>Gunneridae</taxon>
        <taxon>Pentapetalae</taxon>
        <taxon>rosids</taxon>
        <taxon>malvids</taxon>
        <taxon>Malvales</taxon>
        <taxon>Malvaceae</taxon>
        <taxon>Malvoideae</taxon>
        <taxon>Hibiscus</taxon>
    </lineage>
</organism>
<keyword evidence="6 7" id="KW-0472">Membrane</keyword>
<feature type="transmembrane region" description="Helical" evidence="7">
    <location>
        <begin position="12"/>
        <end position="33"/>
    </location>
</feature>
<dbReference type="AlphaFoldDB" id="A0A6A2X7A5"/>
<dbReference type="InterPro" id="IPR021910">
    <property type="entry name" value="NGX6/PGAP6/MYMK"/>
</dbReference>
<feature type="transmembrane region" description="Helical" evidence="7">
    <location>
        <begin position="45"/>
        <end position="66"/>
    </location>
</feature>
<comment type="caution">
    <text evidence="8">The sequence shown here is derived from an EMBL/GenBank/DDBJ whole genome shotgun (WGS) entry which is preliminary data.</text>
</comment>
<evidence type="ECO:0000256" key="5">
    <source>
        <dbReference type="ARBA" id="ARBA00022989"/>
    </source>
</evidence>
<keyword evidence="9" id="KW-1185">Reference proteome</keyword>
<keyword evidence="5 7" id="KW-1133">Transmembrane helix</keyword>
<evidence type="ECO:0000256" key="4">
    <source>
        <dbReference type="ARBA" id="ARBA00022692"/>
    </source>
</evidence>
<accession>A0A6A2X7A5</accession>
<dbReference type="EMBL" id="VEPZ02001641">
    <property type="protein sequence ID" value="KAE8664940.1"/>
    <property type="molecule type" value="Genomic_DNA"/>
</dbReference>
<proteinExistence type="inferred from homology"/>
<dbReference type="PANTHER" id="PTHR14319:SF3">
    <property type="entry name" value="TRANSMEMBRANE PROTEIN-LIKE PROTEIN"/>
    <property type="match status" value="1"/>
</dbReference>
<comment type="subcellular location">
    <subcellularLocation>
        <location evidence="1">Cell membrane</location>
        <topology evidence="1">Multi-pass membrane protein</topology>
    </subcellularLocation>
</comment>
<evidence type="ECO:0000256" key="7">
    <source>
        <dbReference type="SAM" id="Phobius"/>
    </source>
</evidence>
<protein>
    <submittedName>
        <fullName evidence="8">Uncharacterized protein</fullName>
    </submittedName>
</protein>
<keyword evidence="4 7" id="KW-0812">Transmembrane</keyword>
<dbReference type="PANTHER" id="PTHR14319">
    <property type="entry name" value="FIVE-SPAN TRANSMEMBRANE PROTEIN M83"/>
    <property type="match status" value="1"/>
</dbReference>
<dbReference type="Pfam" id="PF12036">
    <property type="entry name" value="DUF3522"/>
    <property type="match status" value="1"/>
</dbReference>
<evidence type="ECO:0000256" key="2">
    <source>
        <dbReference type="ARBA" id="ARBA00005542"/>
    </source>
</evidence>
<sequence length="290" mass="32813">MLSDRDFWDGSVSISVGCWLSISTLCVWLPRATYAMPVLYDLRQLGLLCWAPIGSAWSGCPVGLGYSDLNPLKSEWVIYATSGISSGLYHACDVGTWCALSFGVLQFFDFWHSFLAVVSTFVYLTTIGEVYKRTIHTVVTILTALMAITKTTRSSNVILVMAIGALALLVGWLIEFCSKYRTLSFSMDLCYTLERWRIRECMNNLVKTLMKQFRWGFLLAGFRALAMAAISRNLEKSQNYRIWHSVWHVTIYTSSFFFLCSKVDTINSGSERPADGNYQLTRQVSLSRGY</sequence>
<evidence type="ECO:0000313" key="9">
    <source>
        <dbReference type="Proteomes" id="UP000436088"/>
    </source>
</evidence>
<evidence type="ECO:0000256" key="3">
    <source>
        <dbReference type="ARBA" id="ARBA00022475"/>
    </source>
</evidence>
<name>A0A6A2X7A5_HIBSY</name>
<feature type="transmembrane region" description="Helical" evidence="7">
    <location>
        <begin position="110"/>
        <end position="127"/>
    </location>
</feature>
<dbReference type="Proteomes" id="UP000436088">
    <property type="component" value="Unassembled WGS sequence"/>
</dbReference>
<dbReference type="GO" id="GO:0005886">
    <property type="term" value="C:plasma membrane"/>
    <property type="evidence" value="ECO:0007669"/>
    <property type="project" value="UniProtKB-SubCell"/>
</dbReference>
<reference evidence="8" key="1">
    <citation type="submission" date="2019-09" db="EMBL/GenBank/DDBJ databases">
        <title>Draft genome information of white flower Hibiscus syriacus.</title>
        <authorList>
            <person name="Kim Y.-M."/>
        </authorList>
    </citation>
    <scope>NUCLEOTIDE SEQUENCE [LARGE SCALE GENOMIC DNA]</scope>
    <source>
        <strain evidence="8">YM2019G1</strain>
    </source>
</reference>
<evidence type="ECO:0000313" key="8">
    <source>
        <dbReference type="EMBL" id="KAE8664940.1"/>
    </source>
</evidence>